<reference evidence="2" key="1">
    <citation type="submission" date="2023-07" db="EMBL/GenBank/DDBJ databases">
        <authorList>
            <consortium name="AG Swart"/>
            <person name="Singh M."/>
            <person name="Singh A."/>
            <person name="Seah K."/>
            <person name="Emmerich C."/>
        </authorList>
    </citation>
    <scope>NUCLEOTIDE SEQUENCE</scope>
    <source>
        <strain evidence="2">DP1</strain>
    </source>
</reference>
<evidence type="ECO:0000256" key="1">
    <source>
        <dbReference type="SAM" id="MobiDB-lite"/>
    </source>
</evidence>
<keyword evidence="3" id="KW-1185">Reference proteome</keyword>
<protein>
    <submittedName>
        <fullName evidence="2">Uncharacterized protein</fullName>
    </submittedName>
</protein>
<dbReference type="AlphaFoldDB" id="A0AAD1X9A7"/>
<name>A0AAD1X9A7_EUPCR</name>
<sequence length="397" mass="45298">MLHSTRTKFQKPKILQKKSPLKVKTRLSTMLHLEVTKIVQNYLEPFRSQISTLETKVITLQAKLDKGRKLNDDSWTKERNNESQIMDPEWKSKSARNNLHRVRNRSATSKLGNISRTSDKLDQQDTINLLKSHLKGNLNDAKKITNLNSSALEAYRAKRRTLRASKEFPRNQEPGSVKISLNEIPIMHTQSKISLEDRKGVPQSKRIFLTYRQSPIKPVSLNKPSFSIGIKDLKRSVTMMRKESLNDKNGTQSPETFFTATLNDSQEEETCQCEGGFSTPPKAYCNQFCKYLSPDQQLKIIATESTCKNEDSLEGEYAINSEWWRAWCDYVNIEFQQAFTISIPDTKECQSSRKRLTELFVPAERKAVLGSNQNELVSFISSSNNGGRSSCSTVFGL</sequence>
<accession>A0AAD1X9A7</accession>
<feature type="region of interest" description="Disordered" evidence="1">
    <location>
        <begin position="73"/>
        <end position="95"/>
    </location>
</feature>
<evidence type="ECO:0000313" key="2">
    <source>
        <dbReference type="EMBL" id="CAI2363512.1"/>
    </source>
</evidence>
<gene>
    <name evidence="2" type="ORF">ECRASSUSDP1_LOCUS4848</name>
</gene>
<dbReference type="EMBL" id="CAMPGE010004665">
    <property type="protein sequence ID" value="CAI2363512.1"/>
    <property type="molecule type" value="Genomic_DNA"/>
</dbReference>
<proteinExistence type="predicted"/>
<evidence type="ECO:0000313" key="3">
    <source>
        <dbReference type="Proteomes" id="UP001295684"/>
    </source>
</evidence>
<comment type="caution">
    <text evidence="2">The sequence shown here is derived from an EMBL/GenBank/DDBJ whole genome shotgun (WGS) entry which is preliminary data.</text>
</comment>
<organism evidence="2 3">
    <name type="scientific">Euplotes crassus</name>
    <dbReference type="NCBI Taxonomy" id="5936"/>
    <lineage>
        <taxon>Eukaryota</taxon>
        <taxon>Sar</taxon>
        <taxon>Alveolata</taxon>
        <taxon>Ciliophora</taxon>
        <taxon>Intramacronucleata</taxon>
        <taxon>Spirotrichea</taxon>
        <taxon>Hypotrichia</taxon>
        <taxon>Euplotida</taxon>
        <taxon>Euplotidae</taxon>
        <taxon>Moneuplotes</taxon>
    </lineage>
</organism>
<dbReference type="Proteomes" id="UP001295684">
    <property type="component" value="Unassembled WGS sequence"/>
</dbReference>